<feature type="compositionally biased region" description="Polar residues" evidence="1">
    <location>
        <begin position="78"/>
        <end position="98"/>
    </location>
</feature>
<evidence type="ECO:0000313" key="3">
    <source>
        <dbReference type="Proteomes" id="UP000466442"/>
    </source>
</evidence>
<evidence type="ECO:0000256" key="1">
    <source>
        <dbReference type="SAM" id="MobiDB-lite"/>
    </source>
</evidence>
<keyword evidence="3" id="KW-1185">Reference proteome</keyword>
<feature type="region of interest" description="Disordered" evidence="1">
    <location>
        <begin position="76"/>
        <end position="98"/>
    </location>
</feature>
<dbReference type="Proteomes" id="UP000466442">
    <property type="component" value="Linkage Group LG9"/>
</dbReference>
<reference evidence="2" key="1">
    <citation type="journal article" date="2021" name="Mol. Ecol. Resour.">
        <title>Apolygus lucorum genome provides insights into omnivorousness and mesophyll feeding.</title>
        <authorList>
            <person name="Liu Y."/>
            <person name="Liu H."/>
            <person name="Wang H."/>
            <person name="Huang T."/>
            <person name="Liu B."/>
            <person name="Yang B."/>
            <person name="Yin L."/>
            <person name="Li B."/>
            <person name="Zhang Y."/>
            <person name="Zhang S."/>
            <person name="Jiang F."/>
            <person name="Zhang X."/>
            <person name="Ren Y."/>
            <person name="Wang B."/>
            <person name="Wang S."/>
            <person name="Lu Y."/>
            <person name="Wu K."/>
            <person name="Fan W."/>
            <person name="Wang G."/>
        </authorList>
    </citation>
    <scope>NUCLEOTIDE SEQUENCE</scope>
    <source>
        <strain evidence="2">12Hb</strain>
    </source>
</reference>
<name>A0A6A4JT42_APOLU</name>
<dbReference type="AlphaFoldDB" id="A0A6A4JT42"/>
<proteinExistence type="predicted"/>
<feature type="compositionally biased region" description="Acidic residues" evidence="1">
    <location>
        <begin position="8"/>
        <end position="26"/>
    </location>
</feature>
<comment type="caution">
    <text evidence="2">The sequence shown here is derived from an EMBL/GenBank/DDBJ whole genome shotgun (WGS) entry which is preliminary data.</text>
</comment>
<gene>
    <name evidence="2" type="ORF">GE061_019212</name>
</gene>
<sequence length="218" mass="24930">MAQRLDQGCEEEEEEVFGTPDQDCEGEERFRTPVWNPGDPKTPEWDLQQLMDYEMMQKRRDYRIFLMNARLKCGGTPSGHTTVKPSGNTGWYPNQRTRPLSTNVSRQINFSAADMKRPRKPIRYLKKRFDEGMRCLQGALQPSGPQNADECAACGGPRRCHIGIEGPVDPNCQPRACRPKYPDFDNPSDYEHFAELTRLGGEYGSERSDDTGGWLYEN</sequence>
<dbReference type="EMBL" id="WIXP02000009">
    <property type="protein sequence ID" value="KAF6205045.1"/>
    <property type="molecule type" value="Genomic_DNA"/>
</dbReference>
<feature type="region of interest" description="Disordered" evidence="1">
    <location>
        <begin position="1"/>
        <end position="42"/>
    </location>
</feature>
<evidence type="ECO:0000313" key="2">
    <source>
        <dbReference type="EMBL" id="KAF6205045.1"/>
    </source>
</evidence>
<protein>
    <submittedName>
        <fullName evidence="2">Uncharacterized protein</fullName>
    </submittedName>
</protein>
<accession>A0A6A4JT42</accession>
<organism evidence="2 3">
    <name type="scientific">Apolygus lucorum</name>
    <name type="common">Small green plant bug</name>
    <name type="synonym">Lygocoris lucorum</name>
    <dbReference type="NCBI Taxonomy" id="248454"/>
    <lineage>
        <taxon>Eukaryota</taxon>
        <taxon>Metazoa</taxon>
        <taxon>Ecdysozoa</taxon>
        <taxon>Arthropoda</taxon>
        <taxon>Hexapoda</taxon>
        <taxon>Insecta</taxon>
        <taxon>Pterygota</taxon>
        <taxon>Neoptera</taxon>
        <taxon>Paraneoptera</taxon>
        <taxon>Hemiptera</taxon>
        <taxon>Heteroptera</taxon>
        <taxon>Panheteroptera</taxon>
        <taxon>Cimicomorpha</taxon>
        <taxon>Miridae</taxon>
        <taxon>Mirini</taxon>
        <taxon>Apolygus</taxon>
    </lineage>
</organism>